<reference evidence="1 2" key="1">
    <citation type="submission" date="2024-10" db="EMBL/GenBank/DDBJ databases">
        <title>The Natural Products Discovery Center: Release of the First 8490 Sequenced Strains for Exploring Actinobacteria Biosynthetic Diversity.</title>
        <authorList>
            <person name="Kalkreuter E."/>
            <person name="Kautsar S.A."/>
            <person name="Yang D."/>
            <person name="Bader C.D."/>
            <person name="Teijaro C.N."/>
            <person name="Fluegel L."/>
            <person name="Davis C.M."/>
            <person name="Simpson J.R."/>
            <person name="Lauterbach L."/>
            <person name="Steele A.D."/>
            <person name="Gui C."/>
            <person name="Meng S."/>
            <person name="Li G."/>
            <person name="Viehrig K."/>
            <person name="Ye F."/>
            <person name="Su P."/>
            <person name="Kiefer A.F."/>
            <person name="Nichols A."/>
            <person name="Cepeda A.J."/>
            <person name="Yan W."/>
            <person name="Fan B."/>
            <person name="Jiang Y."/>
            <person name="Adhikari A."/>
            <person name="Zheng C.-J."/>
            <person name="Schuster L."/>
            <person name="Cowan T.M."/>
            <person name="Smanski M.J."/>
            <person name="Chevrette M.G."/>
            <person name="De Carvalho L.P.S."/>
            <person name="Shen B."/>
        </authorList>
    </citation>
    <scope>NUCLEOTIDE SEQUENCE [LARGE SCALE GENOMIC DNA]</scope>
    <source>
        <strain evidence="1 2">NPDC087045</strain>
    </source>
</reference>
<proteinExistence type="predicted"/>
<sequence>MQDEQDEQDDISGQEVKQLLLDLMHYSGQKAAARPALELQIGDILTRTSVEPAGIDLYLSVTGLLPPCDAPMTASMAPPAALSEEGNDNCDFLWHADEGRYVLVRKIALRTLTDERGVMDEILNTADLATRCFDEIRPKSPPRR</sequence>
<evidence type="ECO:0000313" key="1">
    <source>
        <dbReference type="EMBL" id="MFJ3044636.1"/>
    </source>
</evidence>
<protein>
    <submittedName>
        <fullName evidence="1">Uncharacterized protein</fullName>
    </submittedName>
</protein>
<accession>A0ABW8ET56</accession>
<name>A0ABW8ET56_9BURK</name>
<dbReference type="RefSeq" id="WP_402698157.1">
    <property type="nucleotide sequence ID" value="NZ_JBIUZV010000001.1"/>
</dbReference>
<organism evidence="1 2">
    <name type="scientific">Herbaspirillum chlorophenolicum</name>
    <dbReference type="NCBI Taxonomy" id="211589"/>
    <lineage>
        <taxon>Bacteria</taxon>
        <taxon>Pseudomonadati</taxon>
        <taxon>Pseudomonadota</taxon>
        <taxon>Betaproteobacteria</taxon>
        <taxon>Burkholderiales</taxon>
        <taxon>Oxalobacteraceae</taxon>
        <taxon>Herbaspirillum</taxon>
    </lineage>
</organism>
<gene>
    <name evidence="1" type="ORF">ACIPEN_02290</name>
</gene>
<dbReference type="Proteomes" id="UP001617427">
    <property type="component" value="Unassembled WGS sequence"/>
</dbReference>
<dbReference type="EMBL" id="JBIUZV010000001">
    <property type="protein sequence ID" value="MFJ3044636.1"/>
    <property type="molecule type" value="Genomic_DNA"/>
</dbReference>
<evidence type="ECO:0000313" key="2">
    <source>
        <dbReference type="Proteomes" id="UP001617427"/>
    </source>
</evidence>
<keyword evidence="2" id="KW-1185">Reference proteome</keyword>
<comment type="caution">
    <text evidence="1">The sequence shown here is derived from an EMBL/GenBank/DDBJ whole genome shotgun (WGS) entry which is preliminary data.</text>
</comment>